<evidence type="ECO:0000313" key="3">
    <source>
        <dbReference type="Proteomes" id="UP000051236"/>
    </source>
</evidence>
<dbReference type="PATRIC" id="fig|1423734.3.peg.299"/>
<dbReference type="STRING" id="1423734.FC83_GL000299"/>
<feature type="domain" description="CD-NTase associated protein 4-like DNA endonuclease" evidence="1">
    <location>
        <begin position="6"/>
        <end position="174"/>
    </location>
</feature>
<dbReference type="RefSeq" id="WP_035456347.1">
    <property type="nucleotide sequence ID" value="NZ_AZGA01000008.1"/>
</dbReference>
<dbReference type="AlphaFoldDB" id="X0PV69"/>
<name>X0PV69_9LACO</name>
<dbReference type="Proteomes" id="UP000051236">
    <property type="component" value="Unassembled WGS sequence"/>
</dbReference>
<comment type="caution">
    <text evidence="2">The sequence shown here is derived from an EMBL/GenBank/DDBJ whole genome shotgun (WGS) entry which is preliminary data.</text>
</comment>
<proteinExistence type="predicted"/>
<evidence type="ECO:0000313" key="2">
    <source>
        <dbReference type="EMBL" id="KRM36089.1"/>
    </source>
</evidence>
<dbReference type="OrthoDB" id="2892821at2"/>
<keyword evidence="3" id="KW-1185">Reference proteome</keyword>
<gene>
    <name evidence="2" type="ORF">FC83_GL000299</name>
</gene>
<accession>X0PV69</accession>
<dbReference type="Pfam" id="PF14130">
    <property type="entry name" value="Cap4_nuclease"/>
    <property type="match status" value="1"/>
</dbReference>
<evidence type="ECO:0000259" key="1">
    <source>
        <dbReference type="Pfam" id="PF14130"/>
    </source>
</evidence>
<sequence>MAIDNGGAIAQKGFSYQNAVISLVAIRNYKKSNFQIYVEARDDFEVTYDANYHAYIQVKGLSRVSLNKLLAQSKSQAGNLKQSIIEKNLSSGDDDSKYKIVVYNFTKSDLSDMQELETDELFERAYSFSDDQKRKIGNSCSRALSLVVTDFKTDSKAASKFLIGEMQHQNISVDNKADIVLSELWRIISQKSEKEIVTEADRELKKITANELVPILQKVSALEKFDTVLKKFDFNEFRNAKIKKEKAKILLQYSSIKSEVVSEMKQCDLENINETTLVTTLVNSDLLSGLDTDAQYAICISAYCDILEEV</sequence>
<dbReference type="InterPro" id="IPR025382">
    <property type="entry name" value="Cap4-like_endonuclease_dom"/>
</dbReference>
<protein>
    <recommendedName>
        <fullName evidence="1">CD-NTase associated protein 4-like DNA endonuclease domain-containing protein</fullName>
    </recommendedName>
</protein>
<dbReference type="eggNOG" id="ENOG502ZETX">
    <property type="taxonomic scope" value="Bacteria"/>
</dbReference>
<organism evidence="2 3">
    <name type="scientific">Agrilactobacillus composti DSM 18527 = JCM 14202</name>
    <dbReference type="NCBI Taxonomy" id="1423734"/>
    <lineage>
        <taxon>Bacteria</taxon>
        <taxon>Bacillati</taxon>
        <taxon>Bacillota</taxon>
        <taxon>Bacilli</taxon>
        <taxon>Lactobacillales</taxon>
        <taxon>Lactobacillaceae</taxon>
        <taxon>Agrilactobacillus</taxon>
    </lineage>
</organism>
<dbReference type="EMBL" id="AZGA01000008">
    <property type="protein sequence ID" value="KRM36089.1"/>
    <property type="molecule type" value="Genomic_DNA"/>
</dbReference>
<reference evidence="2 3" key="1">
    <citation type="journal article" date="2015" name="Genome Announc.">
        <title>Expanding the biotechnology potential of lactobacilli through comparative genomics of 213 strains and associated genera.</title>
        <authorList>
            <person name="Sun Z."/>
            <person name="Harris H.M."/>
            <person name="McCann A."/>
            <person name="Guo C."/>
            <person name="Argimon S."/>
            <person name="Zhang W."/>
            <person name="Yang X."/>
            <person name="Jeffery I.B."/>
            <person name="Cooney J.C."/>
            <person name="Kagawa T.F."/>
            <person name="Liu W."/>
            <person name="Song Y."/>
            <person name="Salvetti E."/>
            <person name="Wrobel A."/>
            <person name="Rasinkangas P."/>
            <person name="Parkhill J."/>
            <person name="Rea M.C."/>
            <person name="O'Sullivan O."/>
            <person name="Ritari J."/>
            <person name="Douillard F.P."/>
            <person name="Paul Ross R."/>
            <person name="Yang R."/>
            <person name="Briner A.E."/>
            <person name="Felis G.E."/>
            <person name="de Vos W.M."/>
            <person name="Barrangou R."/>
            <person name="Klaenhammer T.R."/>
            <person name="Caufield P.W."/>
            <person name="Cui Y."/>
            <person name="Zhang H."/>
            <person name="O'Toole P.W."/>
        </authorList>
    </citation>
    <scope>NUCLEOTIDE SEQUENCE [LARGE SCALE GENOMIC DNA]</scope>
    <source>
        <strain evidence="2 3">DSM 18527</strain>
    </source>
</reference>
<dbReference type="GO" id="GO:0004518">
    <property type="term" value="F:nuclease activity"/>
    <property type="evidence" value="ECO:0007669"/>
    <property type="project" value="InterPro"/>
</dbReference>